<evidence type="ECO:0000313" key="2">
    <source>
        <dbReference type="EMBL" id="KAL0293242.1"/>
    </source>
</evidence>
<organism evidence="2">
    <name type="scientific">Sesamum angustifolium</name>
    <dbReference type="NCBI Taxonomy" id="2727405"/>
    <lineage>
        <taxon>Eukaryota</taxon>
        <taxon>Viridiplantae</taxon>
        <taxon>Streptophyta</taxon>
        <taxon>Embryophyta</taxon>
        <taxon>Tracheophyta</taxon>
        <taxon>Spermatophyta</taxon>
        <taxon>Magnoliopsida</taxon>
        <taxon>eudicotyledons</taxon>
        <taxon>Gunneridae</taxon>
        <taxon>Pentapetalae</taxon>
        <taxon>asterids</taxon>
        <taxon>lamiids</taxon>
        <taxon>Lamiales</taxon>
        <taxon>Pedaliaceae</taxon>
        <taxon>Sesamum</taxon>
    </lineage>
</organism>
<name>A0AAW2JG82_9LAMI</name>
<dbReference type="Pfam" id="PF07727">
    <property type="entry name" value="RVT_2"/>
    <property type="match status" value="1"/>
</dbReference>
<evidence type="ECO:0000259" key="1">
    <source>
        <dbReference type="Pfam" id="PF07727"/>
    </source>
</evidence>
<feature type="domain" description="Reverse transcriptase Ty1/copia-type" evidence="1">
    <location>
        <begin position="23"/>
        <end position="138"/>
    </location>
</feature>
<proteinExistence type="predicted"/>
<dbReference type="InterPro" id="IPR013103">
    <property type="entry name" value="RVT_2"/>
</dbReference>
<accession>A0AAW2JG82</accession>
<protein>
    <submittedName>
        <fullName evidence="2">Retrovirus-related Pol polyprotein from transposon RE1</fullName>
    </submittedName>
</protein>
<reference evidence="2" key="1">
    <citation type="submission" date="2020-06" db="EMBL/GenBank/DDBJ databases">
        <authorList>
            <person name="Li T."/>
            <person name="Hu X."/>
            <person name="Zhang T."/>
            <person name="Song X."/>
            <person name="Zhang H."/>
            <person name="Dai N."/>
            <person name="Sheng W."/>
            <person name="Hou X."/>
            <person name="Wei L."/>
        </authorList>
    </citation>
    <scope>NUCLEOTIDE SEQUENCE</scope>
    <source>
        <strain evidence="2">G01</strain>
        <tissue evidence="2">Leaf</tissue>
    </source>
</reference>
<dbReference type="EMBL" id="JACGWK010001061">
    <property type="protein sequence ID" value="KAL0293242.1"/>
    <property type="molecule type" value="Genomic_DNA"/>
</dbReference>
<sequence length="171" mass="19619">MLDIDSGKWLEAMKSEMDSMSSNQVYMLVDRPKSFKPVGCKWVYKRKIGADWDVTTFKAMLVAKGYTQRLGVNFGETFLPVAMANSLRVMLTIIAWYDYEIWRMDEKTVFLNGFAKEDIYMDQLEGFTVIGEEQKCIHKKINGNSIAFLVLYVDDIILIGNDVKMLGDIKA</sequence>
<gene>
    <name evidence="2" type="ORF">Sangu_3242000</name>
</gene>
<comment type="caution">
    <text evidence="2">The sequence shown here is derived from an EMBL/GenBank/DDBJ whole genome shotgun (WGS) entry which is preliminary data.</text>
</comment>
<dbReference type="AlphaFoldDB" id="A0AAW2JG82"/>
<reference evidence="2" key="2">
    <citation type="journal article" date="2024" name="Plant">
        <title>Genomic evolution and insights into agronomic trait innovations of Sesamum species.</title>
        <authorList>
            <person name="Miao H."/>
            <person name="Wang L."/>
            <person name="Qu L."/>
            <person name="Liu H."/>
            <person name="Sun Y."/>
            <person name="Le M."/>
            <person name="Wang Q."/>
            <person name="Wei S."/>
            <person name="Zheng Y."/>
            <person name="Lin W."/>
            <person name="Duan Y."/>
            <person name="Cao H."/>
            <person name="Xiong S."/>
            <person name="Wang X."/>
            <person name="Wei L."/>
            <person name="Li C."/>
            <person name="Ma Q."/>
            <person name="Ju M."/>
            <person name="Zhao R."/>
            <person name="Li G."/>
            <person name="Mu C."/>
            <person name="Tian Q."/>
            <person name="Mei H."/>
            <person name="Zhang T."/>
            <person name="Gao T."/>
            <person name="Zhang H."/>
        </authorList>
    </citation>
    <scope>NUCLEOTIDE SEQUENCE</scope>
    <source>
        <strain evidence="2">G01</strain>
    </source>
</reference>